<dbReference type="InterPro" id="IPR015421">
    <property type="entry name" value="PyrdxlP-dep_Trfase_major"/>
</dbReference>
<dbReference type="PANTHER" id="PTHR43321:SF3">
    <property type="entry name" value="GLUTAMATE DECARBOXYLASE"/>
    <property type="match status" value="1"/>
</dbReference>
<dbReference type="EC" id="4.1.1.15" evidence="3"/>
<dbReference type="GO" id="GO:0006538">
    <property type="term" value="P:L-glutamate catabolic process"/>
    <property type="evidence" value="ECO:0007669"/>
    <property type="project" value="TreeGrafter"/>
</dbReference>
<comment type="cofactor">
    <cofactor evidence="1 7 8">
        <name>pyridoxal 5'-phosphate</name>
        <dbReference type="ChEBI" id="CHEBI:597326"/>
    </cofactor>
</comment>
<dbReference type="InterPro" id="IPR015424">
    <property type="entry name" value="PyrdxlP-dep_Trfase"/>
</dbReference>
<protein>
    <recommendedName>
        <fullName evidence="3">glutamate decarboxylase</fullName>
        <ecNumber evidence="3">4.1.1.15</ecNumber>
    </recommendedName>
</protein>
<evidence type="ECO:0000313" key="9">
    <source>
        <dbReference type="EMBL" id="QNP74710.1"/>
    </source>
</evidence>
<evidence type="ECO:0000256" key="8">
    <source>
        <dbReference type="RuleBase" id="RU000382"/>
    </source>
</evidence>
<dbReference type="Proteomes" id="UP000516052">
    <property type="component" value="Chromosome"/>
</dbReference>
<evidence type="ECO:0000256" key="2">
    <source>
        <dbReference type="ARBA" id="ARBA00009533"/>
    </source>
</evidence>
<evidence type="ECO:0000313" key="10">
    <source>
        <dbReference type="Proteomes" id="UP000516052"/>
    </source>
</evidence>
<dbReference type="KEGG" id="sroi:IAG44_38180"/>
<evidence type="ECO:0000256" key="4">
    <source>
        <dbReference type="ARBA" id="ARBA00022898"/>
    </source>
</evidence>
<reference evidence="9 10" key="1">
    <citation type="submission" date="2020-08" db="EMBL/GenBank/DDBJ databases">
        <title>A novel species.</title>
        <authorList>
            <person name="Gao J."/>
        </authorList>
    </citation>
    <scope>NUCLEOTIDE SEQUENCE [LARGE SCALE GENOMIC DNA]</scope>
    <source>
        <strain evidence="9 10">CRXT-G-22</strain>
    </source>
</reference>
<dbReference type="EMBL" id="CP060828">
    <property type="protein sequence ID" value="QNP74710.1"/>
    <property type="molecule type" value="Genomic_DNA"/>
</dbReference>
<dbReference type="Pfam" id="PF00282">
    <property type="entry name" value="Pyridoxal_deC"/>
    <property type="match status" value="1"/>
</dbReference>
<dbReference type="InterPro" id="IPR002129">
    <property type="entry name" value="PyrdxlP-dep_de-COase"/>
</dbReference>
<dbReference type="RefSeq" id="WP_187751634.1">
    <property type="nucleotide sequence ID" value="NZ_CP060828.1"/>
</dbReference>
<keyword evidence="5 8" id="KW-0456">Lyase</keyword>
<dbReference type="GO" id="GO:0004058">
    <property type="term" value="F:aromatic-L-amino-acid decarboxylase activity"/>
    <property type="evidence" value="ECO:0007669"/>
    <property type="project" value="UniProtKB-ARBA"/>
</dbReference>
<dbReference type="GO" id="GO:0005829">
    <property type="term" value="C:cytosol"/>
    <property type="evidence" value="ECO:0007669"/>
    <property type="project" value="TreeGrafter"/>
</dbReference>
<organism evidence="9 10">
    <name type="scientific">Streptomyces roseirectus</name>
    <dbReference type="NCBI Taxonomy" id="2768066"/>
    <lineage>
        <taxon>Bacteria</taxon>
        <taxon>Bacillati</taxon>
        <taxon>Actinomycetota</taxon>
        <taxon>Actinomycetes</taxon>
        <taxon>Kitasatosporales</taxon>
        <taxon>Streptomycetaceae</taxon>
        <taxon>Streptomyces</taxon>
    </lineage>
</organism>
<evidence type="ECO:0000256" key="5">
    <source>
        <dbReference type="ARBA" id="ARBA00023239"/>
    </source>
</evidence>
<gene>
    <name evidence="9" type="ORF">IAG44_38180</name>
</gene>
<name>A0A7H0IPJ4_9ACTN</name>
<comment type="similarity">
    <text evidence="2 8">Belongs to the group II decarboxylase family.</text>
</comment>
<evidence type="ECO:0000256" key="1">
    <source>
        <dbReference type="ARBA" id="ARBA00001933"/>
    </source>
</evidence>
<dbReference type="PANTHER" id="PTHR43321">
    <property type="entry name" value="GLUTAMATE DECARBOXYLASE"/>
    <property type="match status" value="1"/>
</dbReference>
<dbReference type="AlphaFoldDB" id="A0A7H0IPJ4"/>
<dbReference type="GO" id="GO:0004351">
    <property type="term" value="F:glutamate decarboxylase activity"/>
    <property type="evidence" value="ECO:0007669"/>
    <property type="project" value="UniProtKB-EC"/>
</dbReference>
<proteinExistence type="inferred from homology"/>
<comment type="catalytic activity">
    <reaction evidence="6">
        <text>L-glutamate + H(+) = 4-aminobutanoate + CO2</text>
        <dbReference type="Rhea" id="RHEA:17785"/>
        <dbReference type="ChEBI" id="CHEBI:15378"/>
        <dbReference type="ChEBI" id="CHEBI:16526"/>
        <dbReference type="ChEBI" id="CHEBI:29985"/>
        <dbReference type="ChEBI" id="CHEBI:59888"/>
        <dbReference type="EC" id="4.1.1.15"/>
    </reaction>
</comment>
<keyword evidence="10" id="KW-1185">Reference proteome</keyword>
<evidence type="ECO:0000256" key="7">
    <source>
        <dbReference type="PIRSR" id="PIRSR602129-50"/>
    </source>
</evidence>
<dbReference type="GO" id="GO:0030170">
    <property type="term" value="F:pyridoxal phosphate binding"/>
    <property type="evidence" value="ECO:0007669"/>
    <property type="project" value="InterPro"/>
</dbReference>
<feature type="modified residue" description="N6-(pyridoxal phosphate)lysine" evidence="7">
    <location>
        <position position="217"/>
    </location>
</feature>
<dbReference type="SUPFAM" id="SSF53383">
    <property type="entry name" value="PLP-dependent transferases"/>
    <property type="match status" value="1"/>
</dbReference>
<evidence type="ECO:0000256" key="6">
    <source>
        <dbReference type="ARBA" id="ARBA00048868"/>
    </source>
</evidence>
<dbReference type="Gene3D" id="3.90.1150.160">
    <property type="match status" value="1"/>
</dbReference>
<dbReference type="Gene3D" id="3.40.640.10">
    <property type="entry name" value="Type I PLP-dependent aspartate aminotransferase-like (Major domain)"/>
    <property type="match status" value="1"/>
</dbReference>
<sequence length="389" mass="41293">MPERNLGTYGTTFFEPKLKRISEAAAEYNLVNRAEYPGLVAIEQDCLAALGNLWHADGRPPFGCSTSGSTEAALLAGLALLRRRQRRGAPRTGSRPNLVVGAGAHVCWYRFCAYWGVEARTAPRDAGLTSEPAAFADACDEDTVGVITTLGAPEHGRYDPVEGVVAALDELESRRGLDVPVHVDAASGGFVAPFLQPDLRWDFRLPRVRSVNASGHKYGGTSLSVGWLLWRDAGDCPDDLFLGVDYIGDGEPAIGLSFSRAAAPVVQQHYLLTSPDAPGYGTALEGCRALARDLTAVLSGVPGLRLANPGLDLPVVSFTDASPGCDRVRPLAAALRARGWYVPVYALHGGPAGGLAGRIVVRTGMSGALSDRLREDVLAAVRLTSRRHG</sequence>
<accession>A0A7H0IPJ4</accession>
<evidence type="ECO:0000256" key="3">
    <source>
        <dbReference type="ARBA" id="ARBA00012421"/>
    </source>
</evidence>
<dbReference type="InterPro" id="IPR010107">
    <property type="entry name" value="Glutamate_decarboxylase"/>
</dbReference>
<keyword evidence="4 7" id="KW-0663">Pyridoxal phosphate</keyword>